<proteinExistence type="predicted"/>
<sequence length="31" mass="3602">MKVPNIATLTVKLTMYLRNIYGPYFGIKKLD</sequence>
<name>A0A381U9A3_9ZZZZ</name>
<protein>
    <submittedName>
        <fullName evidence="1">Uncharacterized protein</fullName>
    </submittedName>
</protein>
<reference evidence="1" key="1">
    <citation type="submission" date="2018-05" db="EMBL/GenBank/DDBJ databases">
        <authorList>
            <person name="Lanie J.A."/>
            <person name="Ng W.-L."/>
            <person name="Kazmierczak K.M."/>
            <person name="Andrzejewski T.M."/>
            <person name="Davidsen T.M."/>
            <person name="Wayne K.J."/>
            <person name="Tettelin H."/>
            <person name="Glass J.I."/>
            <person name="Rusch D."/>
            <person name="Podicherti R."/>
            <person name="Tsui H.-C.T."/>
            <person name="Winkler M.E."/>
        </authorList>
    </citation>
    <scope>NUCLEOTIDE SEQUENCE</scope>
</reference>
<dbReference type="AlphaFoldDB" id="A0A381U9A3"/>
<accession>A0A381U9A3</accession>
<gene>
    <name evidence="1" type="ORF">METZ01_LOCUS77650</name>
</gene>
<evidence type="ECO:0000313" key="1">
    <source>
        <dbReference type="EMBL" id="SVA24796.1"/>
    </source>
</evidence>
<organism evidence="1">
    <name type="scientific">marine metagenome</name>
    <dbReference type="NCBI Taxonomy" id="408172"/>
    <lineage>
        <taxon>unclassified sequences</taxon>
        <taxon>metagenomes</taxon>
        <taxon>ecological metagenomes</taxon>
    </lineage>
</organism>
<dbReference type="EMBL" id="UINC01005990">
    <property type="protein sequence ID" value="SVA24796.1"/>
    <property type="molecule type" value="Genomic_DNA"/>
</dbReference>